<organism evidence="2 3">
    <name type="scientific">Ottowia testudinis</name>
    <dbReference type="NCBI Taxonomy" id="2816950"/>
    <lineage>
        <taxon>Bacteria</taxon>
        <taxon>Pseudomonadati</taxon>
        <taxon>Pseudomonadota</taxon>
        <taxon>Betaproteobacteria</taxon>
        <taxon>Burkholderiales</taxon>
        <taxon>Comamonadaceae</taxon>
        <taxon>Ottowia</taxon>
    </lineage>
</organism>
<evidence type="ECO:0000313" key="2">
    <source>
        <dbReference type="EMBL" id="QTD44361.1"/>
    </source>
</evidence>
<protein>
    <submittedName>
        <fullName evidence="2">Uncharacterized protein</fullName>
    </submittedName>
</protein>
<evidence type="ECO:0000313" key="3">
    <source>
        <dbReference type="Proteomes" id="UP000663903"/>
    </source>
</evidence>
<dbReference type="RefSeq" id="WP_208007925.1">
    <property type="nucleotide sequence ID" value="NZ_CP071796.1"/>
</dbReference>
<gene>
    <name evidence="2" type="ORF">J1M35_14785</name>
</gene>
<dbReference type="AlphaFoldDB" id="A0A975CEL9"/>
<feature type="compositionally biased region" description="Basic and acidic residues" evidence="1">
    <location>
        <begin position="76"/>
        <end position="89"/>
    </location>
</feature>
<dbReference type="InterPro" id="IPR045422">
    <property type="entry name" value="DUF6511"/>
</dbReference>
<reference evidence="2" key="1">
    <citation type="submission" date="2021-03" db="EMBL/GenBank/DDBJ databases">
        <title>Ottowia sp. 27C isolated from the cloaca of a Giant Asian pond turtle (Heosemys grandis).</title>
        <authorList>
            <person name="Spergser J."/>
            <person name="Busse H.-J."/>
        </authorList>
    </citation>
    <scope>NUCLEOTIDE SEQUENCE</scope>
    <source>
        <strain evidence="2">27C</strain>
    </source>
</reference>
<keyword evidence="3" id="KW-1185">Reference proteome</keyword>
<accession>A0A975CEL9</accession>
<dbReference type="EMBL" id="CP071796">
    <property type="protein sequence ID" value="QTD44361.1"/>
    <property type="molecule type" value="Genomic_DNA"/>
</dbReference>
<dbReference type="KEGG" id="otd:J1M35_14785"/>
<evidence type="ECO:0000256" key="1">
    <source>
        <dbReference type="SAM" id="MobiDB-lite"/>
    </source>
</evidence>
<feature type="compositionally biased region" description="Polar residues" evidence="1">
    <location>
        <begin position="90"/>
        <end position="104"/>
    </location>
</feature>
<sequence length="115" mass="12373">MPDFTAIERTAMNACLKPFGAVAEAVGFDKPLGAYSEQQALQVIEAIVSAWTQAMAAHHEQTLTPPVRGLGTPVRDPLRDPLRPARPESAHTTVAPTMPQTTGSGFEDMDDDIPF</sequence>
<name>A0A975CEL9_9BURK</name>
<feature type="region of interest" description="Disordered" evidence="1">
    <location>
        <begin position="62"/>
        <end position="115"/>
    </location>
</feature>
<proteinExistence type="predicted"/>
<dbReference type="Pfam" id="PF20121">
    <property type="entry name" value="DUF6511"/>
    <property type="match status" value="1"/>
</dbReference>
<dbReference type="Proteomes" id="UP000663903">
    <property type="component" value="Chromosome"/>
</dbReference>